<evidence type="ECO:0000313" key="1">
    <source>
        <dbReference type="EMBL" id="QVV89746.1"/>
    </source>
</evidence>
<dbReference type="EMBL" id="CP075546">
    <property type="protein sequence ID" value="QVV89746.1"/>
    <property type="molecule type" value="Genomic_DNA"/>
</dbReference>
<dbReference type="KEGG" id="mrtj:KHC33_04360"/>
<gene>
    <name evidence="1" type="ORF">KHC33_04360</name>
</gene>
<dbReference type="RefSeq" id="WP_214420534.1">
    <property type="nucleotide sequence ID" value="NZ_CP075546.1"/>
</dbReference>
<protein>
    <recommendedName>
        <fullName evidence="3">Tetratricopeptide repeat protein</fullName>
    </recommendedName>
</protein>
<accession>A0A8E7EKI4</accession>
<keyword evidence="2" id="KW-1185">Reference proteome</keyword>
<reference evidence="1 2" key="1">
    <citation type="submission" date="2021-05" db="EMBL/GenBank/DDBJ databases">
        <title>A novel Methanospirillum isolate from a pyrite-forming mixed culture.</title>
        <authorList>
            <person name="Bunk B."/>
            <person name="Sproer C."/>
            <person name="Spring S."/>
            <person name="Pester M."/>
        </authorList>
    </citation>
    <scope>NUCLEOTIDE SEQUENCE [LARGE SCALE GENOMIC DNA]</scope>
    <source>
        <strain evidence="1 2">J.3.6.1-F.2.7.3</strain>
    </source>
</reference>
<sequence length="171" mass="19343">MNTLDYVPDIWYMIAGRIAPPICCTNPTPFHRAFSMAMIEVSKKDGDLDRAVSLLQEIITSVPPEWMVFEQAGQLLNVIGWRTQYHKEWFPPDRKVRSFKPGVCGPHVAHAYALMQTGADDDALHLVSRIINEGVPGSDDIYMASLIRTAIYICQGRIDMGEEELRLIHQT</sequence>
<name>A0A8E7EKI4_9EURY</name>
<dbReference type="AlphaFoldDB" id="A0A8E7EKI4"/>
<proteinExistence type="predicted"/>
<organism evidence="1 2">
    <name type="scientific">Methanospirillum purgamenti</name>
    <dbReference type="NCBI Taxonomy" id="2834276"/>
    <lineage>
        <taxon>Archaea</taxon>
        <taxon>Methanobacteriati</taxon>
        <taxon>Methanobacteriota</taxon>
        <taxon>Stenosarchaea group</taxon>
        <taxon>Methanomicrobia</taxon>
        <taxon>Methanomicrobiales</taxon>
        <taxon>Methanospirillaceae</taxon>
        <taxon>Methanospirillum</taxon>
    </lineage>
</organism>
<evidence type="ECO:0000313" key="2">
    <source>
        <dbReference type="Proteomes" id="UP000680656"/>
    </source>
</evidence>
<evidence type="ECO:0008006" key="3">
    <source>
        <dbReference type="Google" id="ProtNLM"/>
    </source>
</evidence>
<dbReference type="Proteomes" id="UP000680656">
    <property type="component" value="Chromosome"/>
</dbReference>
<dbReference type="GeneID" id="65096390"/>